<keyword evidence="6" id="KW-0949">S-adenosyl-L-methionine</keyword>
<feature type="compositionally biased region" description="Polar residues" evidence="11">
    <location>
        <begin position="780"/>
        <end position="789"/>
    </location>
</feature>
<evidence type="ECO:0000256" key="10">
    <source>
        <dbReference type="ARBA" id="ARBA00023242"/>
    </source>
</evidence>
<evidence type="ECO:0000259" key="13">
    <source>
        <dbReference type="PROSITE" id="PS50868"/>
    </source>
</evidence>
<keyword evidence="10" id="KW-0539">Nucleus</keyword>
<evidence type="ECO:0000256" key="1">
    <source>
        <dbReference type="ARBA" id="ARBA00004123"/>
    </source>
</evidence>
<feature type="region of interest" description="Disordered" evidence="11">
    <location>
        <begin position="412"/>
        <end position="474"/>
    </location>
</feature>
<accession>A0A1S4ET42</accession>
<dbReference type="Gene3D" id="2.170.270.10">
    <property type="entry name" value="SET domain"/>
    <property type="match status" value="1"/>
</dbReference>
<dbReference type="InterPro" id="IPR050777">
    <property type="entry name" value="SET2_Histone-Lys_MeTrsfase"/>
</dbReference>
<evidence type="ECO:0000259" key="12">
    <source>
        <dbReference type="PROSITE" id="PS50280"/>
    </source>
</evidence>
<evidence type="ECO:0000256" key="5">
    <source>
        <dbReference type="ARBA" id="ARBA00022679"/>
    </source>
</evidence>
<dbReference type="GeneID" id="103504837"/>
<feature type="compositionally biased region" description="Basic and acidic residues" evidence="11">
    <location>
        <begin position="706"/>
        <end position="723"/>
    </location>
</feature>
<dbReference type="InterPro" id="IPR011011">
    <property type="entry name" value="Znf_FYVE_PHD"/>
</dbReference>
<dbReference type="SUPFAM" id="SSF57903">
    <property type="entry name" value="FYVE/PHD zinc finger"/>
    <property type="match status" value="1"/>
</dbReference>
<dbReference type="PROSITE" id="PS50868">
    <property type="entry name" value="POST_SET"/>
    <property type="match status" value="1"/>
</dbReference>
<gene>
    <name evidence="15" type="primary">LOC103504837</name>
</gene>
<keyword evidence="8" id="KW-0863">Zinc-finger</keyword>
<feature type="compositionally biased region" description="Basic and acidic residues" evidence="11">
    <location>
        <begin position="766"/>
        <end position="778"/>
    </location>
</feature>
<evidence type="ECO:0000256" key="8">
    <source>
        <dbReference type="ARBA" id="ARBA00022771"/>
    </source>
</evidence>
<dbReference type="Pfam" id="PF00856">
    <property type="entry name" value="SET"/>
    <property type="match status" value="1"/>
</dbReference>
<feature type="compositionally biased region" description="Basic and acidic residues" evidence="11">
    <location>
        <begin position="848"/>
        <end position="859"/>
    </location>
</feature>
<evidence type="ECO:0000256" key="11">
    <source>
        <dbReference type="SAM" id="MobiDB-lite"/>
    </source>
</evidence>
<feature type="compositionally biased region" description="Basic and acidic residues" evidence="11">
    <location>
        <begin position="412"/>
        <end position="460"/>
    </location>
</feature>
<dbReference type="InterPro" id="IPR001965">
    <property type="entry name" value="Znf_PHD"/>
</dbReference>
<evidence type="ECO:0000256" key="6">
    <source>
        <dbReference type="ARBA" id="ARBA00022691"/>
    </source>
</evidence>
<keyword evidence="4" id="KW-0489">Methyltransferase</keyword>
<dbReference type="GO" id="GO:0008757">
    <property type="term" value="F:S-adenosylmethionine-dependent methyltransferase activity"/>
    <property type="evidence" value="ECO:0007669"/>
    <property type="project" value="UniProtKB-ARBA"/>
</dbReference>
<dbReference type="GO" id="GO:0032259">
    <property type="term" value="P:methylation"/>
    <property type="evidence" value="ECO:0007669"/>
    <property type="project" value="UniProtKB-KW"/>
</dbReference>
<dbReference type="GO" id="GO:0008170">
    <property type="term" value="F:N-methyltransferase activity"/>
    <property type="evidence" value="ECO:0007669"/>
    <property type="project" value="UniProtKB-ARBA"/>
</dbReference>
<feature type="region of interest" description="Disordered" evidence="11">
    <location>
        <begin position="499"/>
        <end position="903"/>
    </location>
</feature>
<evidence type="ECO:0000256" key="7">
    <source>
        <dbReference type="ARBA" id="ARBA00022723"/>
    </source>
</evidence>
<organism evidence="14 15">
    <name type="scientific">Diaphorina citri</name>
    <name type="common">Asian citrus psyllid</name>
    <dbReference type="NCBI Taxonomy" id="121845"/>
    <lineage>
        <taxon>Eukaryota</taxon>
        <taxon>Metazoa</taxon>
        <taxon>Ecdysozoa</taxon>
        <taxon>Arthropoda</taxon>
        <taxon>Hexapoda</taxon>
        <taxon>Insecta</taxon>
        <taxon>Pterygota</taxon>
        <taxon>Neoptera</taxon>
        <taxon>Paraneoptera</taxon>
        <taxon>Hemiptera</taxon>
        <taxon>Sternorrhyncha</taxon>
        <taxon>Psylloidea</taxon>
        <taxon>Psyllidae</taxon>
        <taxon>Diaphorininae</taxon>
        <taxon>Diaphorina</taxon>
    </lineage>
</organism>
<dbReference type="PaxDb" id="121845-A0A1S4ET42"/>
<reference evidence="15" key="1">
    <citation type="submission" date="2025-08" db="UniProtKB">
        <authorList>
            <consortium name="RefSeq"/>
        </authorList>
    </citation>
    <scope>IDENTIFICATION</scope>
</reference>
<dbReference type="CDD" id="cd15489">
    <property type="entry name" value="PHD_SF"/>
    <property type="match status" value="1"/>
</dbReference>
<dbReference type="PROSITE" id="PS50280">
    <property type="entry name" value="SET"/>
    <property type="match status" value="1"/>
</dbReference>
<feature type="domain" description="SET" evidence="12">
    <location>
        <begin position="1"/>
        <end position="41"/>
    </location>
</feature>
<evidence type="ECO:0000256" key="9">
    <source>
        <dbReference type="ARBA" id="ARBA00022833"/>
    </source>
</evidence>
<feature type="compositionally biased region" description="Low complexity" evidence="11">
    <location>
        <begin position="212"/>
        <end position="224"/>
    </location>
</feature>
<keyword evidence="3" id="KW-0158">Chromosome</keyword>
<keyword evidence="14" id="KW-1185">Reference proteome</keyword>
<evidence type="ECO:0000313" key="14">
    <source>
        <dbReference type="Proteomes" id="UP000079169"/>
    </source>
</evidence>
<proteinExistence type="predicted"/>
<feature type="compositionally biased region" description="Basic residues" evidence="11">
    <location>
        <begin position="85"/>
        <end position="97"/>
    </location>
</feature>
<feature type="compositionally biased region" description="Polar residues" evidence="11">
    <location>
        <begin position="887"/>
        <end position="903"/>
    </location>
</feature>
<keyword evidence="7" id="KW-0479">Metal-binding</keyword>
<feature type="compositionally biased region" description="Basic and acidic residues" evidence="11">
    <location>
        <begin position="790"/>
        <end position="799"/>
    </location>
</feature>
<dbReference type="KEGG" id="dci:103504837"/>
<dbReference type="GO" id="GO:0005634">
    <property type="term" value="C:nucleus"/>
    <property type="evidence" value="ECO:0007669"/>
    <property type="project" value="UniProtKB-SubCell"/>
</dbReference>
<feature type="region of interest" description="Disordered" evidence="11">
    <location>
        <begin position="149"/>
        <end position="269"/>
    </location>
</feature>
<dbReference type="InterPro" id="IPR003616">
    <property type="entry name" value="Post-SET_dom"/>
</dbReference>
<comment type="subcellular location">
    <subcellularLocation>
        <location evidence="2">Chromosome</location>
    </subcellularLocation>
    <subcellularLocation>
        <location evidence="1">Nucleus</location>
    </subcellularLocation>
</comment>
<dbReference type="GO" id="GO:0008270">
    <property type="term" value="F:zinc ion binding"/>
    <property type="evidence" value="ECO:0007669"/>
    <property type="project" value="UniProtKB-KW"/>
</dbReference>
<feature type="compositionally biased region" description="Basic and acidic residues" evidence="11">
    <location>
        <begin position="251"/>
        <end position="267"/>
    </location>
</feature>
<evidence type="ECO:0000313" key="15">
    <source>
        <dbReference type="RefSeq" id="XP_017305346.1"/>
    </source>
</evidence>
<feature type="compositionally biased region" description="Basic and acidic residues" evidence="11">
    <location>
        <begin position="647"/>
        <end position="684"/>
    </location>
</feature>
<feature type="compositionally biased region" description="Basic and acidic residues" evidence="11">
    <location>
        <begin position="516"/>
        <end position="545"/>
    </location>
</feature>
<keyword evidence="9" id="KW-0862">Zinc</keyword>
<dbReference type="RefSeq" id="XP_017305346.1">
    <property type="nucleotide sequence ID" value="XM_017449857.2"/>
</dbReference>
<dbReference type="Proteomes" id="UP000079169">
    <property type="component" value="Unplaced"/>
</dbReference>
<feature type="domain" description="Post-SET" evidence="13">
    <location>
        <begin position="49"/>
        <end position="65"/>
    </location>
</feature>
<evidence type="ECO:0000256" key="3">
    <source>
        <dbReference type="ARBA" id="ARBA00022454"/>
    </source>
</evidence>
<protein>
    <submittedName>
        <fullName evidence="15">Dentin sialophosphoprotein-like</fullName>
    </submittedName>
</protein>
<feature type="compositionally biased region" description="Polar residues" evidence="11">
    <location>
        <begin position="149"/>
        <end position="174"/>
    </location>
</feature>
<dbReference type="SUPFAM" id="SSF82199">
    <property type="entry name" value="SET domain"/>
    <property type="match status" value="1"/>
</dbReference>
<sequence length="903" mass="98089">MNHSCEPNCTAEKWTVSGDTRVGLFALRDVPAGTELVFNYELQKADNDGMRRCMCGAASCSGFIGAKKAVPPTSECEKGKEVTRARKALKARRRNRRGASSGGEKGEVPAVVEVCERCGEEGGEMLRCALSRCRLSYHVACASIPVLTSASTNPGLPSGTPVQTPTHTAPSENTGLPEGTKATLSSLSDLPGGTIGLPETIGLPNKSSGLPTESADASESSTTTLPTDSNPTRSTEIPTKANTNSTPKNDSSNKVDPSSKPKIDSNLRKVVYILTPSNTSKIETDKTKVNTNNTPKNDSSNSTPKNDSKNDNTHKPDSPGKLSPEKLEEYFEKHNIVDCNVSLDDVIANQTTIVVSPTDKLKNVTTIVVSPDGKVVVEKKKPGEMETTEGKVKKEGEDGQTVEKIDERLERMDEDVKVLQKESTKVDKESTRPVKDERQSAKLVKDSTKPVKESPTKSVEDDLPTTNKKKKSSISKELRKLMIDMVQPANLDVLSSALSGGVHSDQQRPKRKSLKATKDLVDSKAVEANKDVEDTKSSKHIKDIETDTNTINTKDSDLGNVVESGRKVVVSKLRNIESGAEKEVKDASEKEVLKGDNENESNPTSIGKRITRKSIKLDADSEGATEGVAPRKSLRRQQTSDDTILAGKEKIGNDSEDSLGKDFRERLRKLPEKTSVGKDSKDVKAIAVSMKKQSKEVEEMEEETDTKESLTSKSFDEPKDTSSRRRSCRQKPMGDAKDSLETADKNDNLRKTKDVSDQIQNVANECEDRLPTHEDVETKPNVNKPSKVTNKADKDRDAIEADSDEEVSLLARVKNGRKSLRSGIVESKEDASEQSGKRKSSRLGTKTDGNERTDSDTSKNDGSSGKIGTRNGEYEGGVRIATRKSEISGTTARITIPESGTNN</sequence>
<feature type="compositionally biased region" description="Basic and acidic residues" evidence="11">
    <location>
        <begin position="306"/>
        <end position="324"/>
    </location>
</feature>
<dbReference type="STRING" id="121845.A0A1S4ET42"/>
<dbReference type="InterPro" id="IPR046341">
    <property type="entry name" value="SET_dom_sf"/>
</dbReference>
<feature type="region of interest" description="Disordered" evidence="11">
    <location>
        <begin position="82"/>
        <end position="106"/>
    </location>
</feature>
<evidence type="ECO:0000256" key="2">
    <source>
        <dbReference type="ARBA" id="ARBA00004286"/>
    </source>
</evidence>
<feature type="compositionally biased region" description="Polar residues" evidence="11">
    <location>
        <begin position="225"/>
        <end position="250"/>
    </location>
</feature>
<dbReference type="PANTHER" id="PTHR22884">
    <property type="entry name" value="SET DOMAIN PROTEINS"/>
    <property type="match status" value="1"/>
</dbReference>
<evidence type="ECO:0000256" key="4">
    <source>
        <dbReference type="ARBA" id="ARBA00022603"/>
    </source>
</evidence>
<dbReference type="AlphaFoldDB" id="A0A1S4ET42"/>
<keyword evidence="5" id="KW-0808">Transferase</keyword>
<dbReference type="SMART" id="SM00249">
    <property type="entry name" value="PHD"/>
    <property type="match status" value="1"/>
</dbReference>
<dbReference type="InterPro" id="IPR001214">
    <property type="entry name" value="SET_dom"/>
</dbReference>
<feature type="compositionally biased region" description="Basic and acidic residues" evidence="11">
    <location>
        <begin position="732"/>
        <end position="756"/>
    </location>
</feature>
<feature type="compositionally biased region" description="Basic and acidic residues" evidence="11">
    <location>
        <begin position="579"/>
        <end position="597"/>
    </location>
</feature>
<name>A0A1S4ET42_DIACI</name>
<dbReference type="GO" id="GO:0005694">
    <property type="term" value="C:chromosome"/>
    <property type="evidence" value="ECO:0007669"/>
    <property type="project" value="UniProtKB-SubCell"/>
</dbReference>
<dbReference type="GO" id="GO:0008276">
    <property type="term" value="F:protein methyltransferase activity"/>
    <property type="evidence" value="ECO:0007669"/>
    <property type="project" value="UniProtKB-ARBA"/>
</dbReference>
<feature type="region of interest" description="Disordered" evidence="11">
    <location>
        <begin position="282"/>
        <end position="324"/>
    </location>
</feature>